<organism evidence="4 5">
    <name type="scientific">Leadbettera azotonutricia (strain ATCC BAA-888 / DSM 13862 / ZAS-9)</name>
    <name type="common">Treponema azotonutricium</name>
    <dbReference type="NCBI Taxonomy" id="545695"/>
    <lineage>
        <taxon>Bacteria</taxon>
        <taxon>Pseudomonadati</taxon>
        <taxon>Spirochaetota</taxon>
        <taxon>Spirochaetia</taxon>
        <taxon>Spirochaetales</taxon>
        <taxon>Breznakiellaceae</taxon>
        <taxon>Leadbettera</taxon>
    </lineage>
</organism>
<evidence type="ECO:0000313" key="5">
    <source>
        <dbReference type="Proteomes" id="UP000009222"/>
    </source>
</evidence>
<proteinExistence type="predicted"/>
<dbReference type="HOGENOM" id="CLU_102198_0_0_12"/>
<dbReference type="STRING" id="545695.TREAZ_2145"/>
<reference evidence="4 5" key="2">
    <citation type="journal article" date="2011" name="ISME J.">
        <title>RNA-seq reveals cooperative metabolic interactions between two termite-gut spirochete species in co-culture.</title>
        <authorList>
            <person name="Rosenthal A.Z."/>
            <person name="Matson E.G."/>
            <person name="Eldar A."/>
            <person name="Leadbetter J.R."/>
        </authorList>
    </citation>
    <scope>NUCLEOTIDE SEQUENCE [LARGE SCALE GENOMIC DNA]</scope>
    <source>
        <strain evidence="5">ATCC BAA-888 / DSM 13862 / ZAS-9</strain>
    </source>
</reference>
<dbReference type="RefSeq" id="WP_015709904.1">
    <property type="nucleotide sequence ID" value="NC_015577.1"/>
</dbReference>
<dbReference type="SUPFAM" id="SSF55729">
    <property type="entry name" value="Acyl-CoA N-acyltransferases (Nat)"/>
    <property type="match status" value="1"/>
</dbReference>
<dbReference type="PANTHER" id="PTHR30098:SF2">
    <property type="entry name" value="LEUCYL_PHENYLALANYL-TRNA--PROTEIN TRANSFERASE"/>
    <property type="match status" value="1"/>
</dbReference>
<evidence type="ECO:0000313" key="4">
    <source>
        <dbReference type="EMBL" id="AEF82466.1"/>
    </source>
</evidence>
<dbReference type="Pfam" id="PF03588">
    <property type="entry name" value="Leu_Phe_trans"/>
    <property type="match status" value="1"/>
</dbReference>
<reference evidence="5" key="1">
    <citation type="submission" date="2009-12" db="EMBL/GenBank/DDBJ databases">
        <title>Complete sequence of Treponema azotonutricium strain ZAS-9.</title>
        <authorList>
            <person name="Tetu S.G."/>
            <person name="Matson E."/>
            <person name="Ren Q."/>
            <person name="Seshadri R."/>
            <person name="Elbourne L."/>
            <person name="Hassan K.A."/>
            <person name="Durkin A."/>
            <person name="Radune D."/>
            <person name="Mohamoud Y."/>
            <person name="Shay R."/>
            <person name="Jin S."/>
            <person name="Zhang X."/>
            <person name="Lucey K."/>
            <person name="Ballor N.R."/>
            <person name="Ottesen E."/>
            <person name="Rosenthal R."/>
            <person name="Allen A."/>
            <person name="Leadbetter J.R."/>
            <person name="Paulsen I.T."/>
        </authorList>
    </citation>
    <scope>NUCLEOTIDE SEQUENCE [LARGE SCALE GENOMIC DNA]</scope>
    <source>
        <strain evidence="5">ATCC BAA-888 / DSM 13862 / ZAS-9</strain>
    </source>
</reference>
<dbReference type="OrthoDB" id="570538at2"/>
<dbReference type="AlphaFoldDB" id="F5Y9B6"/>
<accession>F5Y9B6</accession>
<dbReference type="GO" id="GO:0008914">
    <property type="term" value="F:leucyl-tRNA--protein transferase activity"/>
    <property type="evidence" value="ECO:0007669"/>
    <property type="project" value="InterPro"/>
</dbReference>
<dbReference type="KEGG" id="taz:TREAZ_2145"/>
<dbReference type="GO" id="GO:0005737">
    <property type="term" value="C:cytoplasm"/>
    <property type="evidence" value="ECO:0007669"/>
    <property type="project" value="TreeGrafter"/>
</dbReference>
<keyword evidence="1" id="KW-0963">Cytoplasm</keyword>
<dbReference type="GO" id="GO:0030163">
    <property type="term" value="P:protein catabolic process"/>
    <property type="evidence" value="ECO:0007669"/>
    <property type="project" value="InterPro"/>
</dbReference>
<gene>
    <name evidence="4" type="ordered locus">TREAZ_2145</name>
</gene>
<evidence type="ECO:0000256" key="3">
    <source>
        <dbReference type="ARBA" id="ARBA00023315"/>
    </source>
</evidence>
<evidence type="ECO:0000256" key="2">
    <source>
        <dbReference type="ARBA" id="ARBA00022679"/>
    </source>
</evidence>
<name>F5Y9B6_LEAAZ</name>
<dbReference type="Proteomes" id="UP000009222">
    <property type="component" value="Chromosome"/>
</dbReference>
<protein>
    <submittedName>
        <fullName evidence="4">Leucyl/phenylalanyl-tRNA protein transferase</fullName>
    </submittedName>
</protein>
<dbReference type="InterPro" id="IPR042203">
    <property type="entry name" value="Leu/Phe-tRNA_Trfase_C"/>
</dbReference>
<dbReference type="InterPro" id="IPR016181">
    <property type="entry name" value="Acyl_CoA_acyltransferase"/>
</dbReference>
<dbReference type="EMBL" id="CP001841">
    <property type="protein sequence ID" value="AEF82466.1"/>
    <property type="molecule type" value="Genomic_DNA"/>
</dbReference>
<dbReference type="PANTHER" id="PTHR30098">
    <property type="entry name" value="LEUCYL/PHENYLALANYL-TRNA--PROTEIN TRANSFERASE"/>
    <property type="match status" value="1"/>
</dbReference>
<keyword evidence="2 4" id="KW-0808">Transferase</keyword>
<dbReference type="eggNOG" id="COG2360">
    <property type="taxonomic scope" value="Bacteria"/>
</dbReference>
<keyword evidence="5" id="KW-1185">Reference proteome</keyword>
<keyword evidence="3" id="KW-0012">Acyltransferase</keyword>
<dbReference type="Gene3D" id="3.40.630.70">
    <property type="entry name" value="Leucyl/phenylalanyl-tRNA-protein transferase, C-terminal domain"/>
    <property type="match status" value="1"/>
</dbReference>
<evidence type="ECO:0000256" key="1">
    <source>
        <dbReference type="ARBA" id="ARBA00022490"/>
    </source>
</evidence>
<dbReference type="InParanoid" id="F5Y9B6"/>
<dbReference type="InterPro" id="IPR004616">
    <property type="entry name" value="Leu/Phe-tRNA_Trfase"/>
</dbReference>
<sequence>MPYPLRYTQAGYVFLDPDDDCQAAARALRDTGYNEEFCLARDFDVPFIADLMASGFLVMSEYIVSDTPGEPGFLILLPKHHLIRSCLFFPELHIKKSIRPLLSRYELRFDTNFDLIIDKCLATHGDGWLTAPLVQVIRDMRKDASLPARPVSFGLYRDGKLRAGEFGIIAGKVYTSYSGYYEEDNTGTVQMVLTSKYLENHGFAFWDLGMPLDYKLTLGAREIGRDEFMERFWPV</sequence>